<dbReference type="RefSeq" id="WP_243642621.1">
    <property type="nucleotide sequence ID" value="NZ_BHVV01000008.1"/>
</dbReference>
<dbReference type="EMBL" id="RCCI01000007">
    <property type="protein sequence ID" value="RLJ62711.1"/>
    <property type="molecule type" value="Genomic_DNA"/>
</dbReference>
<sequence length="158" mass="16606">MKRCNLFIALLSGVSIGAAIPAKAAESHDHRHEAAPAKLQLNQGKKWASDATLRQAMAAMRAELAGKLHAIHKGSLAREDYAALGKSIEGQIGAIVSQCKLEPKADAMLHIVIADLAGAAEVMQGKAAGQPADAAHRAALALNSYGKYFAHPGWQPIE</sequence>
<evidence type="ECO:0000313" key="3">
    <source>
        <dbReference type="Proteomes" id="UP000268908"/>
    </source>
</evidence>
<organism evidence="2 3">
    <name type="scientific">Sulfurisoma sediminicola</name>
    <dbReference type="NCBI Taxonomy" id="1381557"/>
    <lineage>
        <taxon>Bacteria</taxon>
        <taxon>Pseudomonadati</taxon>
        <taxon>Pseudomonadota</taxon>
        <taxon>Betaproteobacteria</taxon>
        <taxon>Nitrosomonadales</taxon>
        <taxon>Sterolibacteriaceae</taxon>
        <taxon>Sulfurisoma</taxon>
    </lineage>
</organism>
<evidence type="ECO:0000313" key="2">
    <source>
        <dbReference type="EMBL" id="RLJ62711.1"/>
    </source>
</evidence>
<evidence type="ECO:0000256" key="1">
    <source>
        <dbReference type="SAM" id="SignalP"/>
    </source>
</evidence>
<protein>
    <recommendedName>
        <fullName evidence="4">DnrO protein</fullName>
    </recommendedName>
</protein>
<gene>
    <name evidence="2" type="ORF">DFR35_2527</name>
</gene>
<proteinExistence type="predicted"/>
<reference evidence="2 3" key="1">
    <citation type="submission" date="2018-10" db="EMBL/GenBank/DDBJ databases">
        <title>Genomic Encyclopedia of Type Strains, Phase IV (KMG-IV): sequencing the most valuable type-strain genomes for metagenomic binning, comparative biology and taxonomic classification.</title>
        <authorList>
            <person name="Goeker M."/>
        </authorList>
    </citation>
    <scope>NUCLEOTIDE SEQUENCE [LARGE SCALE GENOMIC DNA]</scope>
    <source>
        <strain evidence="2 3">DSM 26916</strain>
    </source>
</reference>
<comment type="caution">
    <text evidence="2">The sequence shown here is derived from an EMBL/GenBank/DDBJ whole genome shotgun (WGS) entry which is preliminary data.</text>
</comment>
<feature type="signal peptide" evidence="1">
    <location>
        <begin position="1"/>
        <end position="24"/>
    </location>
</feature>
<dbReference type="Proteomes" id="UP000268908">
    <property type="component" value="Unassembled WGS sequence"/>
</dbReference>
<accession>A0A497X8Z1</accession>
<dbReference type="AlphaFoldDB" id="A0A497X8Z1"/>
<keyword evidence="3" id="KW-1185">Reference proteome</keyword>
<feature type="chain" id="PRO_5019853893" description="DnrO protein" evidence="1">
    <location>
        <begin position="25"/>
        <end position="158"/>
    </location>
</feature>
<name>A0A497X8Z1_9PROT</name>
<evidence type="ECO:0008006" key="4">
    <source>
        <dbReference type="Google" id="ProtNLM"/>
    </source>
</evidence>
<keyword evidence="1" id="KW-0732">Signal</keyword>